<dbReference type="PANTHER" id="PTHR48100:SF1">
    <property type="entry name" value="HISTIDINE PHOSPHATASE FAMILY PROTEIN-RELATED"/>
    <property type="match status" value="1"/>
</dbReference>
<dbReference type="SUPFAM" id="SSF53254">
    <property type="entry name" value="Phosphoglycerate mutase-like"/>
    <property type="match status" value="1"/>
</dbReference>
<dbReference type="EC" id="3.1.3.-" evidence="1"/>
<proteinExistence type="predicted"/>
<reference evidence="1 2" key="1">
    <citation type="submission" date="2023-11" db="EMBL/GenBank/DDBJ databases">
        <title>Bacillus jintuensis, isolated from a mudflat on the Beibu Gulf coast.</title>
        <authorList>
            <person name="Li M."/>
        </authorList>
    </citation>
    <scope>NUCLEOTIDE SEQUENCE [LARGE SCALE GENOMIC DNA]</scope>
    <source>
        <strain evidence="1 2">31A1R</strain>
    </source>
</reference>
<evidence type="ECO:0000313" key="2">
    <source>
        <dbReference type="Proteomes" id="UP001290455"/>
    </source>
</evidence>
<gene>
    <name evidence="1" type="ORF">SM124_05795</name>
</gene>
<accession>A0ABU5IVT7</accession>
<dbReference type="Gene3D" id="3.40.50.1240">
    <property type="entry name" value="Phosphoglycerate mutase-like"/>
    <property type="match status" value="1"/>
</dbReference>
<dbReference type="SMART" id="SM00855">
    <property type="entry name" value="PGAM"/>
    <property type="match status" value="1"/>
</dbReference>
<dbReference type="InterPro" id="IPR029033">
    <property type="entry name" value="His_PPase_superfam"/>
</dbReference>
<dbReference type="Pfam" id="PF00300">
    <property type="entry name" value="His_Phos_1"/>
    <property type="match status" value="1"/>
</dbReference>
<dbReference type="Proteomes" id="UP001290455">
    <property type="component" value="Unassembled WGS sequence"/>
</dbReference>
<dbReference type="RefSeq" id="WP_322445557.1">
    <property type="nucleotide sequence ID" value="NZ_JAXOFX010000003.1"/>
</dbReference>
<keyword evidence="1" id="KW-0378">Hydrolase</keyword>
<comment type="caution">
    <text evidence="1">The sequence shown here is derived from an EMBL/GenBank/DDBJ whole genome shotgun (WGS) entry which is preliminary data.</text>
</comment>
<dbReference type="InterPro" id="IPR050275">
    <property type="entry name" value="PGM_Phosphatase"/>
</dbReference>
<dbReference type="InterPro" id="IPR013078">
    <property type="entry name" value="His_Pase_superF_clade-1"/>
</dbReference>
<organism evidence="1 2">
    <name type="scientific">Robertmurraya mangrovi</name>
    <dbReference type="NCBI Taxonomy" id="3098077"/>
    <lineage>
        <taxon>Bacteria</taxon>
        <taxon>Bacillati</taxon>
        <taxon>Bacillota</taxon>
        <taxon>Bacilli</taxon>
        <taxon>Bacillales</taxon>
        <taxon>Bacillaceae</taxon>
        <taxon>Robertmurraya</taxon>
    </lineage>
</organism>
<protein>
    <submittedName>
        <fullName evidence="1">Histidine phosphatase family protein</fullName>
        <ecNumber evidence="1">3.1.3.-</ecNumber>
    </submittedName>
</protein>
<dbReference type="EMBL" id="JAXOFX010000003">
    <property type="protein sequence ID" value="MDZ5471254.1"/>
    <property type="molecule type" value="Genomic_DNA"/>
</dbReference>
<dbReference type="GO" id="GO:0016787">
    <property type="term" value="F:hydrolase activity"/>
    <property type="evidence" value="ECO:0007669"/>
    <property type="project" value="UniProtKB-KW"/>
</dbReference>
<dbReference type="PANTHER" id="PTHR48100">
    <property type="entry name" value="BROAD-SPECIFICITY PHOSPHATASE YOR283W-RELATED"/>
    <property type="match status" value="1"/>
</dbReference>
<keyword evidence="2" id="KW-1185">Reference proteome</keyword>
<sequence length="194" mass="22161">MTKIGIIRHGRTEWNKEGRAQGSSDIPLNEDGLFEARRLAKRLSGENWNVIYSSNLLRAKQTADIIGEKLGQLDVRLDSRIREVGGGLIEGTTEEERLTKWGSAWRDLDLGREKRESVIDRGLSFLEEIVKEHENENVLIVTHGSFIYHLLDEIVPELIREEKPKNTSVTKLLKKDDGWGTEIYNCTLHLEIEG</sequence>
<evidence type="ECO:0000313" key="1">
    <source>
        <dbReference type="EMBL" id="MDZ5471254.1"/>
    </source>
</evidence>
<dbReference type="CDD" id="cd07067">
    <property type="entry name" value="HP_PGM_like"/>
    <property type="match status" value="1"/>
</dbReference>
<name>A0ABU5IVT7_9BACI</name>